<gene>
    <name evidence="1" type="ORF">TWF694_005189</name>
</gene>
<keyword evidence="2" id="KW-1185">Reference proteome</keyword>
<protein>
    <submittedName>
        <fullName evidence="1">Uncharacterized protein</fullName>
    </submittedName>
</protein>
<proteinExistence type="predicted"/>
<sequence>MRIRAQALALGIRGTQSVRLGYSLQQPGSLVAADPLPGSGVQQMRQTAQMNAESMRRQARADQLEQIRWTMGYQNGFYPPNFYSLVPEIRPKEEISISSDSDDLEIEDGMKREWPIWKNKDQGIQKKEELQAIETEEEQGIQKKEEFEGEEDFGEIEKKEEFQKEEDLEKVEYVDSDDSEIFDTSMAVDIKEDLLPKDEEF</sequence>
<accession>A0AAV9WV50</accession>
<dbReference type="Proteomes" id="UP001365542">
    <property type="component" value="Unassembled WGS sequence"/>
</dbReference>
<evidence type="ECO:0000313" key="1">
    <source>
        <dbReference type="EMBL" id="KAK6526607.1"/>
    </source>
</evidence>
<reference evidence="1 2" key="1">
    <citation type="submission" date="2019-10" db="EMBL/GenBank/DDBJ databases">
        <authorList>
            <person name="Palmer J.M."/>
        </authorList>
    </citation>
    <scope>NUCLEOTIDE SEQUENCE [LARGE SCALE GENOMIC DNA]</scope>
    <source>
        <strain evidence="1 2">TWF694</strain>
    </source>
</reference>
<comment type="caution">
    <text evidence="1">The sequence shown here is derived from an EMBL/GenBank/DDBJ whole genome shotgun (WGS) entry which is preliminary data.</text>
</comment>
<dbReference type="EMBL" id="JAVHJO010000016">
    <property type="protein sequence ID" value="KAK6526607.1"/>
    <property type="molecule type" value="Genomic_DNA"/>
</dbReference>
<name>A0AAV9WV50_9PEZI</name>
<dbReference type="AlphaFoldDB" id="A0AAV9WV50"/>
<organism evidence="1 2">
    <name type="scientific">Orbilia ellipsospora</name>
    <dbReference type="NCBI Taxonomy" id="2528407"/>
    <lineage>
        <taxon>Eukaryota</taxon>
        <taxon>Fungi</taxon>
        <taxon>Dikarya</taxon>
        <taxon>Ascomycota</taxon>
        <taxon>Pezizomycotina</taxon>
        <taxon>Orbiliomycetes</taxon>
        <taxon>Orbiliales</taxon>
        <taxon>Orbiliaceae</taxon>
        <taxon>Orbilia</taxon>
    </lineage>
</organism>
<evidence type="ECO:0000313" key="2">
    <source>
        <dbReference type="Proteomes" id="UP001365542"/>
    </source>
</evidence>